<feature type="region of interest" description="Disordered" evidence="10">
    <location>
        <begin position="605"/>
        <end position="630"/>
    </location>
</feature>
<evidence type="ECO:0000256" key="3">
    <source>
        <dbReference type="ARBA" id="ARBA00022771"/>
    </source>
</evidence>
<keyword evidence="4" id="KW-0256">Endoplasmic reticulum</keyword>
<dbReference type="EMBL" id="UYRW01000867">
    <property type="protein sequence ID" value="VDK71672.1"/>
    <property type="molecule type" value="Genomic_DNA"/>
</dbReference>
<dbReference type="WBParaSite" id="nOo.2.0.1.t04090-RA">
    <property type="protein sequence ID" value="nOo.2.0.1.t04090-RA"/>
    <property type="gene ID" value="nOo.2.0.1.g04090"/>
</dbReference>
<sequence>MLQKLLVDLREIDQRKTVLQKEALAEHEATVVGIYKKRLSLHEMQQRMRDKIAQKKRLDVVSQDRQRFVRVLTQIMSKTLRIFHKVPSLEGKLLVGQQDVMNLVVPSTATNLEKAFLQPKLHNEHSDGIQMDLCLAYRSLLDLSLECKNIPIYRWLTKFQEYVMDLNDISPVLRLYRCIGELEFMGILKSASERNRNKVMDSLSEDSDDYSILGDALRDASCNKNDEVNFDACKEDINQSYIQTVAFYNLIKYSLLMFTLPFIAMYCFYLFIKDRVGWTASSALIPAALVAVLVVYLIIAIFVYVAYKEETNDAEMQEILKKQDFAWLRQSEIDLIFCNSCGYTCSHFAFFIRLYSLSVGRKTAKGRVVVIMLAETIFSKHPVYLGFGNVLEPQLSYRLLPHYMPLGKIGGKPAWLNPVNLPANNSLLCRICEKPMVFLIQVYATSPDDQDYSFHRTLFFFICRDSQCSRSNDASNVRAFRCTLSRFNDFYSSEQAIDPDLEGDVPDPFWKQTYPHLCQICGCSATKKCARCESTWYCSREHQTIDWISSHKKECSKQNSTDGHLSTIPVNEEMGDENSWIKRKRSVATNAFVFPEYAIEMGTENLSRNKHVDSDDDDDDDSDSDDDSAEKRMEEYRQYMRKHKTPCDLGNGDLEDLEDFVDKDTAFKYFNKVVARNPEQVLRYSRGGEPLLATDHAPLAETVPPCSLCGSERQFELQLMPYLLALIGVDDLGKSIDWATLMLYTCKQNCHIPNDGYAEEYVHKQDFH</sequence>
<evidence type="ECO:0000313" key="13">
    <source>
        <dbReference type="EMBL" id="VDK71672.1"/>
    </source>
</evidence>
<keyword evidence="1 11" id="KW-0812">Transmembrane</keyword>
<feature type="transmembrane region" description="Helical" evidence="11">
    <location>
        <begin position="284"/>
        <end position="307"/>
    </location>
</feature>
<evidence type="ECO:0000256" key="5">
    <source>
        <dbReference type="ARBA" id="ARBA00022833"/>
    </source>
</evidence>
<dbReference type="AlphaFoldDB" id="A0A182E7U2"/>
<dbReference type="Pfam" id="PF09446">
    <property type="entry name" value="VMA21"/>
    <property type="match status" value="1"/>
</dbReference>
<dbReference type="PANTHER" id="PTHR12298">
    <property type="entry name" value="PCDC2 PROGRAMMED CELL DEATH PROTEIN 2 -RELATED"/>
    <property type="match status" value="1"/>
</dbReference>
<feature type="compositionally biased region" description="Acidic residues" evidence="10">
    <location>
        <begin position="614"/>
        <end position="628"/>
    </location>
</feature>
<dbReference type="STRING" id="42157.A0A182E7U2"/>
<dbReference type="GO" id="GO:0031410">
    <property type="term" value="C:cytoplasmic vesicle"/>
    <property type="evidence" value="ECO:0007669"/>
    <property type="project" value="UniProtKB-KW"/>
</dbReference>
<dbReference type="GO" id="GO:0008270">
    <property type="term" value="F:zinc ion binding"/>
    <property type="evidence" value="ECO:0007669"/>
    <property type="project" value="UniProtKB-KW"/>
</dbReference>
<evidence type="ECO:0000256" key="8">
    <source>
        <dbReference type="ARBA" id="ARBA00023329"/>
    </source>
</evidence>
<keyword evidence="3 9" id="KW-0863">Zinc-finger</keyword>
<dbReference type="InterPro" id="IPR007320">
    <property type="entry name" value="PDCD2_C"/>
</dbReference>
<protein>
    <submittedName>
        <fullName evidence="15">MYND-type domain-containing protein</fullName>
    </submittedName>
</protein>
<evidence type="ECO:0000256" key="11">
    <source>
        <dbReference type="SAM" id="Phobius"/>
    </source>
</evidence>
<dbReference type="Pfam" id="PF01753">
    <property type="entry name" value="zf-MYND"/>
    <property type="match status" value="1"/>
</dbReference>
<feature type="transmembrane region" description="Helical" evidence="11">
    <location>
        <begin position="250"/>
        <end position="272"/>
    </location>
</feature>
<feature type="domain" description="MYND-type" evidence="12">
    <location>
        <begin position="518"/>
        <end position="555"/>
    </location>
</feature>
<dbReference type="PANTHER" id="PTHR12298:SF4">
    <property type="entry name" value="PROGRAMMED CELL DEATH PROTEIN 2"/>
    <property type="match status" value="1"/>
</dbReference>
<keyword evidence="2" id="KW-0479">Metal-binding</keyword>
<evidence type="ECO:0000256" key="6">
    <source>
        <dbReference type="ARBA" id="ARBA00022989"/>
    </source>
</evidence>
<dbReference type="SUPFAM" id="SSF144232">
    <property type="entry name" value="HIT/MYND zinc finger-like"/>
    <property type="match status" value="1"/>
</dbReference>
<dbReference type="Gene3D" id="6.10.140.2220">
    <property type="match status" value="1"/>
</dbReference>
<evidence type="ECO:0000313" key="15">
    <source>
        <dbReference type="WBParaSite" id="nOo.2.0.1.t04090-RA"/>
    </source>
</evidence>
<dbReference type="GO" id="GO:0005634">
    <property type="term" value="C:nucleus"/>
    <property type="evidence" value="ECO:0007669"/>
    <property type="project" value="TreeGrafter"/>
</dbReference>
<evidence type="ECO:0000259" key="12">
    <source>
        <dbReference type="PROSITE" id="PS50865"/>
    </source>
</evidence>
<reference evidence="13 14" key="2">
    <citation type="submission" date="2018-08" db="EMBL/GenBank/DDBJ databases">
        <authorList>
            <person name="Laetsch R D."/>
            <person name="Stevens L."/>
            <person name="Kumar S."/>
            <person name="Blaxter L. M."/>
        </authorList>
    </citation>
    <scope>NUCLEOTIDE SEQUENCE [LARGE SCALE GENOMIC DNA]</scope>
</reference>
<organism evidence="15">
    <name type="scientific">Onchocerca ochengi</name>
    <name type="common">Filarial nematode worm</name>
    <dbReference type="NCBI Taxonomy" id="42157"/>
    <lineage>
        <taxon>Eukaryota</taxon>
        <taxon>Metazoa</taxon>
        <taxon>Ecdysozoa</taxon>
        <taxon>Nematoda</taxon>
        <taxon>Chromadorea</taxon>
        <taxon>Rhabditida</taxon>
        <taxon>Spirurina</taxon>
        <taxon>Spiruromorpha</taxon>
        <taxon>Filarioidea</taxon>
        <taxon>Onchocercidae</taxon>
        <taxon>Onchocerca</taxon>
    </lineage>
</organism>
<keyword evidence="14" id="KW-1185">Reference proteome</keyword>
<accession>A0A182E7U2</accession>
<evidence type="ECO:0000256" key="2">
    <source>
        <dbReference type="ARBA" id="ARBA00022723"/>
    </source>
</evidence>
<evidence type="ECO:0000256" key="10">
    <source>
        <dbReference type="SAM" id="MobiDB-lite"/>
    </source>
</evidence>
<keyword evidence="7 11" id="KW-0472">Membrane</keyword>
<evidence type="ECO:0000256" key="7">
    <source>
        <dbReference type="ARBA" id="ARBA00023136"/>
    </source>
</evidence>
<dbReference type="Proteomes" id="UP000271087">
    <property type="component" value="Unassembled WGS sequence"/>
</dbReference>
<dbReference type="GO" id="GO:0070072">
    <property type="term" value="P:vacuolar proton-transporting V-type ATPase complex assembly"/>
    <property type="evidence" value="ECO:0007669"/>
    <property type="project" value="InterPro"/>
</dbReference>
<evidence type="ECO:0000313" key="14">
    <source>
        <dbReference type="Proteomes" id="UP000271087"/>
    </source>
</evidence>
<gene>
    <name evidence="13" type="ORF">NOO_LOCUS4090</name>
</gene>
<keyword evidence="8" id="KW-0968">Cytoplasmic vesicle</keyword>
<proteinExistence type="predicted"/>
<keyword evidence="6 11" id="KW-1133">Transmembrane helix</keyword>
<evidence type="ECO:0000256" key="9">
    <source>
        <dbReference type="PROSITE-ProRule" id="PRU00134"/>
    </source>
</evidence>
<name>A0A182E7U2_ONCOC</name>
<dbReference type="InterPro" id="IPR002893">
    <property type="entry name" value="Znf_MYND"/>
</dbReference>
<dbReference type="PROSITE" id="PS50865">
    <property type="entry name" value="ZF_MYND_2"/>
    <property type="match status" value="1"/>
</dbReference>
<evidence type="ECO:0000256" key="4">
    <source>
        <dbReference type="ARBA" id="ARBA00022824"/>
    </source>
</evidence>
<dbReference type="Pfam" id="PF04194">
    <property type="entry name" value="PDCD2_C"/>
    <property type="match status" value="1"/>
</dbReference>
<evidence type="ECO:0000256" key="1">
    <source>
        <dbReference type="ARBA" id="ARBA00022692"/>
    </source>
</evidence>
<keyword evidence="5" id="KW-0862">Zinc</keyword>
<reference evidence="15" key="1">
    <citation type="submission" date="2016-06" db="UniProtKB">
        <authorList>
            <consortium name="WormBaseParasite"/>
        </authorList>
    </citation>
    <scope>IDENTIFICATION</scope>
</reference>
<dbReference type="InterPro" id="IPR019013">
    <property type="entry name" value="Vma21"/>
</dbReference>
<dbReference type="OrthoDB" id="443682at2759"/>